<evidence type="ECO:0000313" key="3">
    <source>
        <dbReference type="Proteomes" id="UP000598174"/>
    </source>
</evidence>
<feature type="region of interest" description="Disordered" evidence="1">
    <location>
        <begin position="273"/>
        <end position="295"/>
    </location>
</feature>
<dbReference type="EMBL" id="BOMM01000052">
    <property type="protein sequence ID" value="GIE14158.1"/>
    <property type="molecule type" value="Genomic_DNA"/>
</dbReference>
<evidence type="ECO:0008006" key="4">
    <source>
        <dbReference type="Google" id="ProtNLM"/>
    </source>
</evidence>
<dbReference type="AlphaFoldDB" id="A0A919J6Y9"/>
<accession>A0A919J6Y9</accession>
<feature type="compositionally biased region" description="Polar residues" evidence="1">
    <location>
        <begin position="273"/>
        <end position="285"/>
    </location>
</feature>
<organism evidence="2 3">
    <name type="scientific">Paractinoplanes ferrugineus</name>
    <dbReference type="NCBI Taxonomy" id="113564"/>
    <lineage>
        <taxon>Bacteria</taxon>
        <taxon>Bacillati</taxon>
        <taxon>Actinomycetota</taxon>
        <taxon>Actinomycetes</taxon>
        <taxon>Micromonosporales</taxon>
        <taxon>Micromonosporaceae</taxon>
        <taxon>Paractinoplanes</taxon>
    </lineage>
</organism>
<reference evidence="2" key="1">
    <citation type="submission" date="2021-01" db="EMBL/GenBank/DDBJ databases">
        <title>Whole genome shotgun sequence of Actinoplanes ferrugineus NBRC 15555.</title>
        <authorList>
            <person name="Komaki H."/>
            <person name="Tamura T."/>
        </authorList>
    </citation>
    <scope>NUCLEOTIDE SEQUENCE</scope>
    <source>
        <strain evidence="2">NBRC 15555</strain>
    </source>
</reference>
<gene>
    <name evidence="2" type="ORF">Afe05nite_59980</name>
</gene>
<dbReference type="Proteomes" id="UP000598174">
    <property type="component" value="Unassembled WGS sequence"/>
</dbReference>
<evidence type="ECO:0000256" key="1">
    <source>
        <dbReference type="SAM" id="MobiDB-lite"/>
    </source>
</evidence>
<keyword evidence="3" id="KW-1185">Reference proteome</keyword>
<proteinExistence type="predicted"/>
<sequence>MAKLPMPDLEKGPLRDLIVELHRLHARAGWPGVRTIAEGTDSKFAPMTVHAVFTKGTLPSSPQVLQIGRFLIGRDVRKPDQNELLDHLDHLWTAAERRSDSAVMQPPSTYQSEPFTLGSIKSTLLIVEGDGGHPIARRDVRLVIDSKTVEVPDEVAEWREAIIQEQARIEASGREPMWNGSSYAVDYVSVSRVPDVEDSRISIGLQRSDYFTFLAAQQLDRPMRDGQTLRSRYLDGKHWSSVPPFISSSFGINVAVSTADDQIIFSKRSSQVGTQPNVWNSSANEGLSRELDSTGTQPPDLFRVAERGLDEELGISPGDCELQLLGITLDVKRHQWGCIFWGRLQEHTADDWFMRTSRGVRDRFEHDSHELVPFTPEAVIQKLLEINDEDAWAPVVPALYYLTLVRRFGRATVERVAAQLL</sequence>
<protein>
    <recommendedName>
        <fullName evidence="4">Nudix hydrolase domain-containing protein</fullName>
    </recommendedName>
</protein>
<evidence type="ECO:0000313" key="2">
    <source>
        <dbReference type="EMBL" id="GIE14158.1"/>
    </source>
</evidence>
<dbReference type="RefSeq" id="WP_203820577.1">
    <property type="nucleotide sequence ID" value="NZ_BAAABP010000015.1"/>
</dbReference>
<comment type="caution">
    <text evidence="2">The sequence shown here is derived from an EMBL/GenBank/DDBJ whole genome shotgun (WGS) entry which is preliminary data.</text>
</comment>
<name>A0A919J6Y9_9ACTN</name>